<evidence type="ECO:0000256" key="9">
    <source>
        <dbReference type="ARBA" id="ARBA00022782"/>
    </source>
</evidence>
<dbReference type="GO" id="GO:0030154">
    <property type="term" value="P:cell differentiation"/>
    <property type="evidence" value="ECO:0007669"/>
    <property type="project" value="UniProtKB-KW"/>
</dbReference>
<sequence length="1118" mass="126338">MKVAEHLLQKLSAQAPSISMVQLSQAPFHRPSSPSGGSEEGEEKRMKAAKQQVTPAGESPAPASPLQSALSTAASPSQAYETYIDNGLICLKHKIRNIEKKKLKLEDYKDRLKKGEALNQDQLEAVEKYDEVVHNLEFAKELQKTFSGLSQDLLKAQKKAQRRESLLKLEAEKKKLRTILQVQYVLQNFTQEHVQKDFKGGVNGAIYLPSKELDYLIRFAKLTCPERNENLSVEDQMEQSSLYFWDLLEGSEKPVVGTTYKHMKDLLSKLLDSGYFESIPTPRTTVPVKELEEEVNRKPEKTRHLSKGESAKEPESIMELMKSEIQPQEFLNRRYLPEAEYSVKKKPEEPSSWEAECARKQEPPKSWEMLVDIKEQEQKQKQETLKPWEARVRQQEQKRPDAPKPWEARVKEEEQKCESAKPWETRVEEEQQKKPEAPKAWVARVREEQESPKPWVAKVREEQDQKKQESPKPWVTKVREEQEQKKQESSKPWVTKVKEEPEEKQESPKSWVTQTREQPEQKKPDPTKTWEVPVRREPEQKKQEPVKAWAAHVREEPEQKKQETREAWEKADRQQQVSSPQLQNPPKPWAAASMGPKEQMGPKKFDMEPKERRDRKPKVEYEIKKVPKPVHQPAAEFCSTSTLPKDPVLRREKLQDLMTQIQGTYNFMQESILDFDKASPSAIGSSQPPSVTPASSPVASKEQKLPSQSDFLQQSLQAAASSMALHGSNTSLASADHARSGSETEDLVTPQVFKVNAPLPPRKDQEIKEDSSYSAGYNQSFSTASTQTPPQCQLQSSHVAEQTSLSQESLSSVNYQPDGAVPVSNGSLAFYPAQANVIPRPPQPYLNSRGSVRGSARGGRSLANSYRSPGGYKGFDAYRGSPSLTNGNYGQLQFPGRDYAGMPYSQRDVNYQQCYKRGGISSGPRANSRAGWSDSSQVSSPERDNETFNSGDSGQGDSRSITPVDMPVTSQAATILPVHVYPLPQQMRVAFSAARTSNLAPGTLDQPIVFDLLLNNLGETFDIQLGRFNCPVNGTYVFIFHMLKLAVNVPLYVNLMKNEEVLVSAYANDGAPDHETASNHAVLQLFQGDQIWLRLHRGAIYGSSWKYSTFSGYLLYQD</sequence>
<keyword evidence="11" id="KW-0694">RNA-binding</keyword>
<keyword evidence="7" id="KW-0341">Growth regulation</keyword>
<feature type="region of interest" description="Disordered" evidence="21">
    <location>
        <begin position="730"/>
        <end position="811"/>
    </location>
</feature>
<feature type="compositionally biased region" description="Low complexity" evidence="21">
    <location>
        <begin position="685"/>
        <end position="715"/>
    </location>
</feature>
<dbReference type="SMART" id="SM00110">
    <property type="entry name" value="C1Q"/>
    <property type="match status" value="1"/>
</dbReference>
<organism evidence="23 24">
    <name type="scientific">Cyanoderma ruficeps</name>
    <name type="common">rufous-capped babbler</name>
    <dbReference type="NCBI Taxonomy" id="181631"/>
    <lineage>
        <taxon>Eukaryota</taxon>
        <taxon>Metazoa</taxon>
        <taxon>Chordata</taxon>
        <taxon>Craniata</taxon>
        <taxon>Vertebrata</taxon>
        <taxon>Euteleostomi</taxon>
        <taxon>Archelosauria</taxon>
        <taxon>Archosauria</taxon>
        <taxon>Dinosauria</taxon>
        <taxon>Saurischia</taxon>
        <taxon>Theropoda</taxon>
        <taxon>Coelurosauria</taxon>
        <taxon>Aves</taxon>
        <taxon>Neognathae</taxon>
        <taxon>Neoaves</taxon>
        <taxon>Telluraves</taxon>
        <taxon>Australaves</taxon>
        <taxon>Passeriformes</taxon>
        <taxon>Sylvioidea</taxon>
        <taxon>Timaliidae</taxon>
        <taxon>Cyanoderma</taxon>
    </lineage>
</organism>
<feature type="compositionally biased region" description="Basic and acidic residues" evidence="21">
    <location>
        <begin position="496"/>
        <end position="507"/>
    </location>
</feature>
<accession>A0A8C3QJC9</accession>
<keyword evidence="24" id="KW-1185">Reference proteome</keyword>
<evidence type="ECO:0000256" key="12">
    <source>
        <dbReference type="ARBA" id="ARBA00023136"/>
    </source>
</evidence>
<name>A0A8C3QJC9_9PASS</name>
<comment type="subcellular location">
    <subcellularLocation>
        <location evidence="1">Cell membrane</location>
        <topology evidence="1">Peripheral membrane protein</topology>
    </subcellularLocation>
    <subcellularLocation>
        <location evidence="2">Cytoplasm</location>
    </subcellularLocation>
</comment>
<dbReference type="InterPro" id="IPR008983">
    <property type="entry name" value="Tumour_necrosis_fac-like_dom"/>
</dbReference>
<feature type="compositionally biased region" description="Basic and acidic residues" evidence="21">
    <location>
        <begin position="761"/>
        <end position="771"/>
    </location>
</feature>
<dbReference type="Proteomes" id="UP000694396">
    <property type="component" value="Unplaced"/>
</dbReference>
<feature type="coiled-coil region" evidence="20">
    <location>
        <begin position="91"/>
        <end position="159"/>
    </location>
</feature>
<keyword evidence="6" id="KW-0597">Phosphoprotein</keyword>
<evidence type="ECO:0000256" key="16">
    <source>
        <dbReference type="ARBA" id="ARBA00067331"/>
    </source>
</evidence>
<comment type="subunit">
    <text evidence="15">Homotrimer; via C1q domain. Found in a complex with LRP6, CCNY and CDK14 during G2/M stage; CAPRIN2 functions as a scaffold for the complex by binding to CCNY via its N terminus and to CDK14 via its C terminus. Interacts with LRP5. Interacts with LRP6.</text>
</comment>
<dbReference type="Pfam" id="PF00386">
    <property type="entry name" value="C1q"/>
    <property type="match status" value="1"/>
</dbReference>
<dbReference type="PRINTS" id="PR00007">
    <property type="entry name" value="COMPLEMNTC1Q"/>
</dbReference>
<evidence type="ECO:0000256" key="19">
    <source>
        <dbReference type="ARBA" id="ARBA00081559"/>
    </source>
</evidence>
<dbReference type="GO" id="GO:0046872">
    <property type="term" value="F:metal ion binding"/>
    <property type="evidence" value="ECO:0007669"/>
    <property type="project" value="UniProtKB-KW"/>
</dbReference>
<dbReference type="InterPro" id="IPR041637">
    <property type="entry name" value="Caprin-1_dimer"/>
</dbReference>
<keyword evidence="20" id="KW-0175">Coiled coil</keyword>
<feature type="compositionally biased region" description="Polar residues" evidence="21">
    <location>
        <begin position="772"/>
        <end position="800"/>
    </location>
</feature>
<dbReference type="Pfam" id="PF18293">
    <property type="entry name" value="Caprin-1_dimer"/>
    <property type="match status" value="1"/>
</dbReference>
<dbReference type="GO" id="GO:0003723">
    <property type="term" value="F:RNA binding"/>
    <property type="evidence" value="ECO:0007669"/>
    <property type="project" value="UniProtKB-KW"/>
</dbReference>
<keyword evidence="12" id="KW-0472">Membrane</keyword>
<evidence type="ECO:0000256" key="13">
    <source>
        <dbReference type="ARBA" id="ARBA00023193"/>
    </source>
</evidence>
<feature type="compositionally biased region" description="Basic and acidic residues" evidence="21">
    <location>
        <begin position="477"/>
        <end position="489"/>
    </location>
</feature>
<dbReference type="PROSITE" id="PS50871">
    <property type="entry name" value="C1Q"/>
    <property type="match status" value="1"/>
</dbReference>
<feature type="compositionally biased region" description="Basic and acidic residues" evidence="21">
    <location>
        <begin position="600"/>
        <end position="625"/>
    </location>
</feature>
<evidence type="ECO:0000256" key="18">
    <source>
        <dbReference type="ARBA" id="ARBA00080108"/>
    </source>
</evidence>
<dbReference type="Ensembl" id="ENSCRFT00000007290.1">
    <property type="protein sequence ID" value="ENSCRFP00000007038.1"/>
    <property type="gene ID" value="ENSCRFG00000005533.1"/>
</dbReference>
<feature type="compositionally biased region" description="Basic and acidic residues" evidence="21">
    <location>
        <begin position="458"/>
        <end position="470"/>
    </location>
</feature>
<feature type="region of interest" description="Disordered" evidence="21">
    <location>
        <begin position="841"/>
        <end position="872"/>
    </location>
</feature>
<feature type="domain" description="C1q" evidence="22">
    <location>
        <begin position="984"/>
        <end position="1118"/>
    </location>
</feature>
<dbReference type="GO" id="GO:0090263">
    <property type="term" value="P:positive regulation of canonical Wnt signaling pathway"/>
    <property type="evidence" value="ECO:0007669"/>
    <property type="project" value="TreeGrafter"/>
</dbReference>
<feature type="compositionally biased region" description="Basic and acidic residues" evidence="21">
    <location>
        <begin position="356"/>
        <end position="437"/>
    </location>
</feature>
<dbReference type="PANTHER" id="PTHR22922:SF5">
    <property type="entry name" value="CAPRIN-2"/>
    <property type="match status" value="1"/>
</dbReference>
<evidence type="ECO:0000256" key="20">
    <source>
        <dbReference type="SAM" id="Coils"/>
    </source>
</evidence>
<comment type="similarity">
    <text evidence="3">Belongs to the caprin family.</text>
</comment>
<dbReference type="InterPro" id="IPR001073">
    <property type="entry name" value="C1q_dom"/>
</dbReference>
<dbReference type="PANTHER" id="PTHR22922">
    <property type="entry name" value="GPI-ANCHORED PROTEIN P137"/>
    <property type="match status" value="1"/>
</dbReference>
<reference evidence="23" key="1">
    <citation type="submission" date="2025-08" db="UniProtKB">
        <authorList>
            <consortium name="Ensembl"/>
        </authorList>
    </citation>
    <scope>IDENTIFICATION</scope>
</reference>
<evidence type="ECO:0000256" key="21">
    <source>
        <dbReference type="SAM" id="MobiDB-lite"/>
    </source>
</evidence>
<dbReference type="InterPro" id="IPR028816">
    <property type="entry name" value="Caprin"/>
</dbReference>
<dbReference type="SUPFAM" id="SSF49842">
    <property type="entry name" value="TNF-like"/>
    <property type="match status" value="1"/>
</dbReference>
<evidence type="ECO:0000256" key="2">
    <source>
        <dbReference type="ARBA" id="ARBA00004496"/>
    </source>
</evidence>
<feature type="compositionally biased region" description="Polar residues" evidence="21">
    <location>
        <begin position="947"/>
        <end position="961"/>
    </location>
</feature>
<keyword evidence="10" id="KW-0106">Calcium</keyword>
<dbReference type="GO" id="GO:0017148">
    <property type="term" value="P:negative regulation of translation"/>
    <property type="evidence" value="ECO:0007669"/>
    <property type="project" value="UniProtKB-KW"/>
</dbReference>
<keyword evidence="8" id="KW-0479">Metal-binding</keyword>
<protein>
    <recommendedName>
        <fullName evidence="16">Caprin-2</fullName>
    </recommendedName>
    <alternativeName>
        <fullName evidence="18">C1q domain-containing protein 1</fullName>
    </alternativeName>
    <alternativeName>
        <fullName evidence="17">Cytoplasmic activation/proliferation-associated protein 2</fullName>
    </alternativeName>
    <alternativeName>
        <fullName evidence="19">RNA granule protein 140</fullName>
    </alternativeName>
</protein>
<feature type="compositionally biased region" description="Low complexity" evidence="21">
    <location>
        <begin position="848"/>
        <end position="861"/>
    </location>
</feature>
<evidence type="ECO:0000256" key="7">
    <source>
        <dbReference type="ARBA" id="ARBA00022604"/>
    </source>
</evidence>
<dbReference type="GO" id="GO:0005886">
    <property type="term" value="C:plasma membrane"/>
    <property type="evidence" value="ECO:0007669"/>
    <property type="project" value="UniProtKB-SubCell"/>
</dbReference>
<keyword evidence="9" id="KW-0221">Differentiation</keyword>
<feature type="region of interest" description="Disordered" evidence="21">
    <location>
        <begin position="916"/>
        <end position="964"/>
    </location>
</feature>
<dbReference type="Pfam" id="PF12287">
    <property type="entry name" value="Caprin-1_C"/>
    <property type="match status" value="2"/>
</dbReference>
<evidence type="ECO:0000259" key="22">
    <source>
        <dbReference type="PROSITE" id="PS50871"/>
    </source>
</evidence>
<dbReference type="Gene3D" id="2.60.120.40">
    <property type="match status" value="1"/>
</dbReference>
<feature type="compositionally biased region" description="Basic and acidic residues" evidence="21">
    <location>
        <begin position="552"/>
        <end position="573"/>
    </location>
</feature>
<feature type="compositionally biased region" description="Basic and acidic residues" evidence="21">
    <location>
        <begin position="517"/>
        <end position="545"/>
    </location>
</feature>
<dbReference type="GO" id="GO:0005102">
    <property type="term" value="F:signaling receptor binding"/>
    <property type="evidence" value="ECO:0007669"/>
    <property type="project" value="TreeGrafter"/>
</dbReference>
<feature type="region of interest" description="Disordered" evidence="21">
    <location>
        <begin position="22"/>
        <end position="72"/>
    </location>
</feature>
<keyword evidence="13" id="KW-0652">Protein synthesis inhibitor</keyword>
<comment type="function">
    <text evidence="14">Promotes phosphorylation of the Wnt coreceptor LRP6, leading to increased activity of the canonical Wnt signaling pathway. Facilitates constitutive LRP6 phosphorylation by CDK14/CCNY during G2/M stage of the cell cycle, which may potentiate cells for Wnt signaling. May regulate the transport and translation of mRNAs, modulating for instance the expression of proteins involved in synaptic plasticity in neurons. Involved in regulation of growth as erythroblasts shift from a highly proliferative state towards their terminal phase of differentiation. May be involved in apoptosis.</text>
</comment>
<evidence type="ECO:0000313" key="23">
    <source>
        <dbReference type="Ensembl" id="ENSCRFP00000007038.1"/>
    </source>
</evidence>
<evidence type="ECO:0000313" key="24">
    <source>
        <dbReference type="Proteomes" id="UP000694396"/>
    </source>
</evidence>
<reference evidence="23" key="2">
    <citation type="submission" date="2025-09" db="UniProtKB">
        <authorList>
            <consortium name="Ensembl"/>
        </authorList>
    </citation>
    <scope>IDENTIFICATION</scope>
</reference>
<dbReference type="FunFam" id="2.60.120.40:FF:000003">
    <property type="entry name" value="caprin-2 isoform X1"/>
    <property type="match status" value="1"/>
</dbReference>
<evidence type="ECO:0000256" key="11">
    <source>
        <dbReference type="ARBA" id="ARBA00022884"/>
    </source>
</evidence>
<evidence type="ECO:0000256" key="3">
    <source>
        <dbReference type="ARBA" id="ARBA00007950"/>
    </source>
</evidence>
<keyword evidence="4" id="KW-1003">Cell membrane</keyword>
<evidence type="ECO:0000256" key="5">
    <source>
        <dbReference type="ARBA" id="ARBA00022490"/>
    </source>
</evidence>
<feature type="region of interest" description="Disordered" evidence="21">
    <location>
        <begin position="341"/>
        <end position="627"/>
    </location>
</feature>
<evidence type="ECO:0000256" key="4">
    <source>
        <dbReference type="ARBA" id="ARBA00022475"/>
    </source>
</evidence>
<dbReference type="InterPro" id="IPR022070">
    <property type="entry name" value="Caprin-1_C"/>
</dbReference>
<evidence type="ECO:0000256" key="10">
    <source>
        <dbReference type="ARBA" id="ARBA00022837"/>
    </source>
</evidence>
<feature type="compositionally biased region" description="Basic and acidic residues" evidence="21">
    <location>
        <begin position="294"/>
        <end position="315"/>
    </location>
</feature>
<feature type="region of interest" description="Disordered" evidence="21">
    <location>
        <begin position="290"/>
        <end position="316"/>
    </location>
</feature>
<feature type="compositionally biased region" description="Low complexity" evidence="21">
    <location>
        <begin position="801"/>
        <end position="811"/>
    </location>
</feature>
<feature type="region of interest" description="Disordered" evidence="21">
    <location>
        <begin position="678"/>
        <end position="715"/>
    </location>
</feature>
<dbReference type="AlphaFoldDB" id="A0A8C3QJC9"/>
<evidence type="ECO:0000256" key="8">
    <source>
        <dbReference type="ARBA" id="ARBA00022723"/>
    </source>
</evidence>
<proteinExistence type="inferred from homology"/>
<dbReference type="GO" id="GO:0005737">
    <property type="term" value="C:cytoplasm"/>
    <property type="evidence" value="ECO:0007669"/>
    <property type="project" value="UniProtKB-SubCell"/>
</dbReference>
<keyword evidence="5" id="KW-0963">Cytoplasm</keyword>
<evidence type="ECO:0000256" key="14">
    <source>
        <dbReference type="ARBA" id="ARBA00059021"/>
    </source>
</evidence>
<evidence type="ECO:0000256" key="6">
    <source>
        <dbReference type="ARBA" id="ARBA00022553"/>
    </source>
</evidence>
<evidence type="ECO:0000256" key="17">
    <source>
        <dbReference type="ARBA" id="ARBA00078232"/>
    </source>
</evidence>
<evidence type="ECO:0000256" key="15">
    <source>
        <dbReference type="ARBA" id="ARBA00064065"/>
    </source>
</evidence>
<evidence type="ECO:0000256" key="1">
    <source>
        <dbReference type="ARBA" id="ARBA00004202"/>
    </source>
</evidence>